<accession>A0A011QMM7</accession>
<dbReference type="EMBL" id="JEMY01000008">
    <property type="protein sequence ID" value="EXI90300.1"/>
    <property type="molecule type" value="Genomic_DNA"/>
</dbReference>
<dbReference type="eggNOG" id="ENOG5030GJ5">
    <property type="taxonomic scope" value="Bacteria"/>
</dbReference>
<dbReference type="PATRIC" id="fig|1454004.3.peg.1055"/>
<keyword evidence="2" id="KW-1185">Reference proteome</keyword>
<dbReference type="STRING" id="1454004.AW11_01003"/>
<proteinExistence type="predicted"/>
<dbReference type="Proteomes" id="UP000022141">
    <property type="component" value="Unassembled WGS sequence"/>
</dbReference>
<reference evidence="1" key="1">
    <citation type="submission" date="2014-02" db="EMBL/GenBank/DDBJ databases">
        <title>Expanding our view of genomic diversity in Candidatus Accumulibacter clades.</title>
        <authorList>
            <person name="Skennerton C.T."/>
            <person name="Barr J.J."/>
            <person name="Slater F.R."/>
            <person name="Bond P.L."/>
            <person name="Tyson G.W."/>
        </authorList>
    </citation>
    <scope>NUCLEOTIDE SEQUENCE [LARGE SCALE GENOMIC DNA]</scope>
</reference>
<name>A0A011QMM7_ACCRE</name>
<protein>
    <recommendedName>
        <fullName evidence="3">DUF3617 family protein</fullName>
    </recommendedName>
</protein>
<evidence type="ECO:0008006" key="3">
    <source>
        <dbReference type="Google" id="ProtNLM"/>
    </source>
</evidence>
<dbReference type="AlphaFoldDB" id="A0A011QMM7"/>
<dbReference type="Pfam" id="PF12276">
    <property type="entry name" value="DUF3617"/>
    <property type="match status" value="1"/>
</dbReference>
<evidence type="ECO:0000313" key="2">
    <source>
        <dbReference type="Proteomes" id="UP000022141"/>
    </source>
</evidence>
<comment type="caution">
    <text evidence="1">The sequence shown here is derived from an EMBL/GenBank/DDBJ whole genome shotgun (WGS) entry which is preliminary data.</text>
</comment>
<evidence type="ECO:0000313" key="1">
    <source>
        <dbReference type="EMBL" id="EXI90300.1"/>
    </source>
</evidence>
<gene>
    <name evidence="1" type="ORF">AW11_01003</name>
</gene>
<organism evidence="1 2">
    <name type="scientific">Accumulibacter regalis</name>
    <dbReference type="NCBI Taxonomy" id="522306"/>
    <lineage>
        <taxon>Bacteria</taxon>
        <taxon>Pseudomonadati</taxon>
        <taxon>Pseudomonadota</taxon>
        <taxon>Betaproteobacteria</taxon>
        <taxon>Candidatus Accumulibacter</taxon>
    </lineage>
</organism>
<sequence length="192" mass="20911">MTPVSTAPARHHHRLAPPLLLGALAACSLIGVVHAASSSELPKRKPGLWELNTRMEGMPSIGAMQQCIDRNTDDLMQQQARKEKHHCSVLDVRTQGNQASVHSVCKVQGSTATTDAVFVGTFDVAYKGDLHTRFSPPLHGISESRVAIDARWIGPCQPGQKPGEVTMPGMGGMNLNEMMKDPRVQEMLKQQK</sequence>
<dbReference type="InterPro" id="IPR022061">
    <property type="entry name" value="DUF3617"/>
</dbReference>